<evidence type="ECO:0000313" key="1">
    <source>
        <dbReference type="EMBL" id="MSS35016.1"/>
    </source>
</evidence>
<dbReference type="AlphaFoldDB" id="A0A7X2NHS4"/>
<dbReference type="InterPro" id="IPR052960">
    <property type="entry name" value="GlcN6P_deaminase-like"/>
</dbReference>
<dbReference type="Proteomes" id="UP000429958">
    <property type="component" value="Unassembled WGS sequence"/>
</dbReference>
<protein>
    <submittedName>
        <fullName evidence="1">Glucosamine-6-phosphate isomerase</fullName>
    </submittedName>
</protein>
<keyword evidence="1" id="KW-0413">Isomerase</keyword>
<dbReference type="Gene3D" id="3.40.50.1360">
    <property type="match status" value="1"/>
</dbReference>
<dbReference type="PANTHER" id="PTHR42892:SF1">
    <property type="entry name" value="GLUCOSAMINE-6-PHOSPHATE ISOMERASE"/>
    <property type="match status" value="1"/>
</dbReference>
<comment type="caution">
    <text evidence="1">The sequence shown here is derived from an EMBL/GenBank/DDBJ whole genome shotgun (WGS) entry which is preliminary data.</text>
</comment>
<name>A0A7X2NHS4_9CLOT</name>
<keyword evidence="2" id="KW-1185">Reference proteome</keyword>
<dbReference type="RefSeq" id="WP_154470446.1">
    <property type="nucleotide sequence ID" value="NZ_DBEWUL010000011.1"/>
</dbReference>
<dbReference type="PANTHER" id="PTHR42892">
    <property type="entry name" value="GLUCOSAMINE-6-PHOSPHATE DEAMINASE-LIKE PROTEIN BT_0258-RELATED"/>
    <property type="match status" value="1"/>
</dbReference>
<proteinExistence type="predicted"/>
<dbReference type="InterPro" id="IPR037171">
    <property type="entry name" value="NagB/RpiA_transferase-like"/>
</dbReference>
<reference evidence="1 2" key="1">
    <citation type="submission" date="2019-08" db="EMBL/GenBank/DDBJ databases">
        <title>In-depth cultivation of the pig gut microbiome towards novel bacterial diversity and tailored functional studies.</title>
        <authorList>
            <person name="Wylensek D."/>
            <person name="Hitch T.C.A."/>
            <person name="Clavel T."/>
        </authorList>
    </citation>
    <scope>NUCLEOTIDE SEQUENCE [LARGE SCALE GENOMIC DNA]</scope>
    <source>
        <strain evidence="1 2">WCA-389-WT-23D1</strain>
    </source>
</reference>
<evidence type="ECO:0000313" key="2">
    <source>
        <dbReference type="Proteomes" id="UP000429958"/>
    </source>
</evidence>
<dbReference type="SUPFAM" id="SSF100950">
    <property type="entry name" value="NagB/RpiA/CoA transferase-like"/>
    <property type="match status" value="1"/>
</dbReference>
<sequence>MHDYYYFTKEELLRAPKIPLIVMEDNQTVFQAMAKEMAEEIKRNNDRGKSTVYICPVGPVGQYPYFVERVNEERISLKNVWFINMDEYLTDDKEWIPKEHRLSFRGFMERSVYTRIRPELVMPEQQRIFPDPKNPAYIQETIQRLGGVDTCFGGIGINGHVAFNEAREDISPEAFLQLHTRVLEISKETRAVNSIGDLNGALDDMPNYCITIGMNEIFHAKKIRLGCFRDWHRSVVRHAAYGEKTAHFPVSLLQDHPDINIRLTEFVANLPK</sequence>
<gene>
    <name evidence="1" type="ORF">FYJ39_00075</name>
</gene>
<dbReference type="EMBL" id="VUMD01000001">
    <property type="protein sequence ID" value="MSS35016.1"/>
    <property type="molecule type" value="Genomic_DNA"/>
</dbReference>
<accession>A0A7X2NHS4</accession>
<dbReference type="GO" id="GO:0016853">
    <property type="term" value="F:isomerase activity"/>
    <property type="evidence" value="ECO:0007669"/>
    <property type="project" value="UniProtKB-KW"/>
</dbReference>
<organism evidence="1 2">
    <name type="scientific">Clostridium porci</name>
    <dbReference type="NCBI Taxonomy" id="2605778"/>
    <lineage>
        <taxon>Bacteria</taxon>
        <taxon>Bacillati</taxon>
        <taxon>Bacillota</taxon>
        <taxon>Clostridia</taxon>
        <taxon>Eubacteriales</taxon>
        <taxon>Clostridiaceae</taxon>
        <taxon>Clostridium</taxon>
    </lineage>
</organism>